<evidence type="ECO:0000256" key="1">
    <source>
        <dbReference type="ARBA" id="ARBA00004141"/>
    </source>
</evidence>
<evidence type="ECO:0000256" key="2">
    <source>
        <dbReference type="ARBA" id="ARBA00022692"/>
    </source>
</evidence>
<dbReference type="AlphaFoldDB" id="M7T0Q5"/>
<reference evidence="7" key="1">
    <citation type="journal article" date="2013" name="Genome Announc.">
        <title>Draft genome sequence of the grapevine dieback fungus Eutypa lata UCR-EL1.</title>
        <authorList>
            <person name="Blanco-Ulate B."/>
            <person name="Rolshausen P.E."/>
            <person name="Cantu D."/>
        </authorList>
    </citation>
    <scope>NUCLEOTIDE SEQUENCE [LARGE SCALE GENOMIC DNA]</scope>
    <source>
        <strain evidence="7">UCR-EL1</strain>
    </source>
</reference>
<keyword evidence="2 5" id="KW-0812">Transmembrane</keyword>
<dbReference type="OMA" id="YAREPIM"/>
<dbReference type="GO" id="GO:0022857">
    <property type="term" value="F:transmembrane transporter activity"/>
    <property type="evidence" value="ECO:0007669"/>
    <property type="project" value="TreeGrafter"/>
</dbReference>
<evidence type="ECO:0000256" key="4">
    <source>
        <dbReference type="ARBA" id="ARBA00023136"/>
    </source>
</evidence>
<feature type="transmembrane region" description="Helical" evidence="5">
    <location>
        <begin position="75"/>
        <end position="100"/>
    </location>
</feature>
<dbReference type="SUPFAM" id="SSF103473">
    <property type="entry name" value="MFS general substrate transporter"/>
    <property type="match status" value="1"/>
</dbReference>
<dbReference type="GO" id="GO:0005886">
    <property type="term" value="C:plasma membrane"/>
    <property type="evidence" value="ECO:0007669"/>
    <property type="project" value="TreeGrafter"/>
</dbReference>
<dbReference type="KEGG" id="ela:UCREL1_2863"/>
<protein>
    <submittedName>
        <fullName evidence="6">Putative mfs multidrug protein</fullName>
    </submittedName>
</protein>
<keyword evidence="7" id="KW-1185">Reference proteome</keyword>
<dbReference type="eggNOG" id="KOG0254">
    <property type="taxonomic scope" value="Eukaryota"/>
</dbReference>
<proteinExistence type="predicted"/>
<name>M7T0Q5_EUTLA</name>
<evidence type="ECO:0000256" key="3">
    <source>
        <dbReference type="ARBA" id="ARBA00022989"/>
    </source>
</evidence>
<evidence type="ECO:0000256" key="5">
    <source>
        <dbReference type="SAM" id="Phobius"/>
    </source>
</evidence>
<dbReference type="PANTHER" id="PTHR23501:SF153">
    <property type="entry name" value="AFLATOXIN EFFLUX PUMP, PUTATIVE-RELATED"/>
    <property type="match status" value="1"/>
</dbReference>
<keyword evidence="4 5" id="KW-0472">Membrane</keyword>
<evidence type="ECO:0000313" key="7">
    <source>
        <dbReference type="Proteomes" id="UP000012174"/>
    </source>
</evidence>
<feature type="transmembrane region" description="Helical" evidence="5">
    <location>
        <begin position="12"/>
        <end position="30"/>
    </location>
</feature>
<dbReference type="Proteomes" id="UP000012174">
    <property type="component" value="Unassembled WGS sequence"/>
</dbReference>
<sequence>MLAEKLAQLHGAGLATLLGSIICLLLVLDAGGSKYPWNNGRIIALPMIAFVLMICFITVQIVWSKTATVTPRIFVQRSIMVTFFAMFAGGATVMSTLYYLPISFQSVKGVSAVESGIRLLPTIIGQAAGSLTGGIGIQKV</sequence>
<dbReference type="OrthoDB" id="4701619at2759"/>
<keyword evidence="3 5" id="KW-1133">Transmembrane helix</keyword>
<dbReference type="PANTHER" id="PTHR23501">
    <property type="entry name" value="MAJOR FACILITATOR SUPERFAMILY"/>
    <property type="match status" value="1"/>
</dbReference>
<feature type="transmembrane region" description="Helical" evidence="5">
    <location>
        <begin position="42"/>
        <end position="63"/>
    </location>
</feature>
<accession>M7T0Q5</accession>
<evidence type="ECO:0000313" key="6">
    <source>
        <dbReference type="EMBL" id="EMR70102.1"/>
    </source>
</evidence>
<comment type="subcellular location">
    <subcellularLocation>
        <location evidence="1">Membrane</location>
        <topology evidence="1">Multi-pass membrane protein</topology>
    </subcellularLocation>
</comment>
<gene>
    <name evidence="6" type="ORF">UCREL1_2863</name>
</gene>
<dbReference type="InterPro" id="IPR036259">
    <property type="entry name" value="MFS_trans_sf"/>
</dbReference>
<dbReference type="EMBL" id="KB705966">
    <property type="protein sequence ID" value="EMR70102.1"/>
    <property type="molecule type" value="Genomic_DNA"/>
</dbReference>
<dbReference type="HOGENOM" id="CLU_1835176_0_0_1"/>
<organism evidence="6 7">
    <name type="scientific">Eutypa lata (strain UCR-EL1)</name>
    <name type="common">Grapevine dieback disease fungus</name>
    <name type="synonym">Eutypa armeniacae</name>
    <dbReference type="NCBI Taxonomy" id="1287681"/>
    <lineage>
        <taxon>Eukaryota</taxon>
        <taxon>Fungi</taxon>
        <taxon>Dikarya</taxon>
        <taxon>Ascomycota</taxon>
        <taxon>Pezizomycotina</taxon>
        <taxon>Sordariomycetes</taxon>
        <taxon>Xylariomycetidae</taxon>
        <taxon>Xylariales</taxon>
        <taxon>Diatrypaceae</taxon>
        <taxon>Eutypa</taxon>
    </lineage>
</organism>